<dbReference type="SUPFAM" id="SSF46894">
    <property type="entry name" value="C-terminal effector domain of the bipartite response regulators"/>
    <property type="match status" value="1"/>
</dbReference>
<sequence length="81" mass="8843">MTMLTYRILGPIEVQAGGEPVEINGTFQRTLLAALLVNHDRLVLTDSLIGELWEHNPAERGERVTGAHKQAAAQVTGRRPG</sequence>
<name>A0ABW2TXC8_9PSEU</name>
<evidence type="ECO:0000256" key="1">
    <source>
        <dbReference type="SAM" id="MobiDB-lite"/>
    </source>
</evidence>
<evidence type="ECO:0008006" key="4">
    <source>
        <dbReference type="Google" id="ProtNLM"/>
    </source>
</evidence>
<comment type="caution">
    <text evidence="2">The sequence shown here is derived from an EMBL/GenBank/DDBJ whole genome shotgun (WGS) entry which is preliminary data.</text>
</comment>
<protein>
    <recommendedName>
        <fullName evidence="4">Transcriptional regulatory protein, C terminal</fullName>
    </recommendedName>
</protein>
<feature type="region of interest" description="Disordered" evidence="1">
    <location>
        <begin position="60"/>
        <end position="81"/>
    </location>
</feature>
<dbReference type="InterPro" id="IPR016032">
    <property type="entry name" value="Sig_transdc_resp-reg_C-effctor"/>
</dbReference>
<keyword evidence="3" id="KW-1185">Reference proteome</keyword>
<dbReference type="Gene3D" id="1.10.10.10">
    <property type="entry name" value="Winged helix-like DNA-binding domain superfamily/Winged helix DNA-binding domain"/>
    <property type="match status" value="1"/>
</dbReference>
<evidence type="ECO:0000313" key="2">
    <source>
        <dbReference type="EMBL" id="MFC7617729.1"/>
    </source>
</evidence>
<evidence type="ECO:0000313" key="3">
    <source>
        <dbReference type="Proteomes" id="UP001596512"/>
    </source>
</evidence>
<dbReference type="InterPro" id="IPR036388">
    <property type="entry name" value="WH-like_DNA-bd_sf"/>
</dbReference>
<organism evidence="2 3">
    <name type="scientific">Actinokineospora soli</name>
    <dbReference type="NCBI Taxonomy" id="1048753"/>
    <lineage>
        <taxon>Bacteria</taxon>
        <taxon>Bacillati</taxon>
        <taxon>Actinomycetota</taxon>
        <taxon>Actinomycetes</taxon>
        <taxon>Pseudonocardiales</taxon>
        <taxon>Pseudonocardiaceae</taxon>
        <taxon>Actinokineospora</taxon>
    </lineage>
</organism>
<reference evidence="3" key="1">
    <citation type="journal article" date="2019" name="Int. J. Syst. Evol. Microbiol.">
        <title>The Global Catalogue of Microorganisms (GCM) 10K type strain sequencing project: providing services to taxonomists for standard genome sequencing and annotation.</title>
        <authorList>
            <consortium name="The Broad Institute Genomics Platform"/>
            <consortium name="The Broad Institute Genome Sequencing Center for Infectious Disease"/>
            <person name="Wu L."/>
            <person name="Ma J."/>
        </authorList>
    </citation>
    <scope>NUCLEOTIDE SEQUENCE [LARGE SCALE GENOMIC DNA]</scope>
    <source>
        <strain evidence="3">JCM 17695</strain>
    </source>
</reference>
<accession>A0ABW2TXC8</accession>
<proteinExistence type="predicted"/>
<dbReference type="Proteomes" id="UP001596512">
    <property type="component" value="Unassembled WGS sequence"/>
</dbReference>
<gene>
    <name evidence="2" type="ORF">ACFQV2_34335</name>
</gene>
<dbReference type="EMBL" id="JBHTEY010000004">
    <property type="protein sequence ID" value="MFC7617729.1"/>
    <property type="molecule type" value="Genomic_DNA"/>
</dbReference>